<dbReference type="Proteomes" id="UP001199106">
    <property type="component" value="Unassembled WGS sequence"/>
</dbReference>
<feature type="region of interest" description="Disordered" evidence="1">
    <location>
        <begin position="516"/>
        <end position="535"/>
    </location>
</feature>
<dbReference type="EMBL" id="JAANER010000001">
    <property type="protein sequence ID" value="KAG9195174.1"/>
    <property type="molecule type" value="Genomic_DNA"/>
</dbReference>
<comment type="caution">
    <text evidence="2">The sequence shown here is derived from an EMBL/GenBank/DDBJ whole genome shotgun (WGS) entry which is preliminary data.</text>
</comment>
<evidence type="ECO:0000313" key="3">
    <source>
        <dbReference type="Proteomes" id="UP001199106"/>
    </source>
</evidence>
<protein>
    <submittedName>
        <fullName evidence="2">Uncharacterized protein</fullName>
    </submittedName>
</protein>
<reference evidence="2" key="1">
    <citation type="submission" date="2021-07" db="EMBL/GenBank/DDBJ databases">
        <title>Genome Resource of American Ginseng Black Spot Pathogen Alternaria panax.</title>
        <authorList>
            <person name="Qiu C."/>
            <person name="Wang W."/>
            <person name="Liu Z."/>
        </authorList>
    </citation>
    <scope>NUCLEOTIDE SEQUENCE</scope>
    <source>
        <strain evidence="2">BNCC115425</strain>
    </source>
</reference>
<name>A0AAD4NUX5_9PLEO</name>
<organism evidence="2 3">
    <name type="scientific">Alternaria panax</name>
    <dbReference type="NCBI Taxonomy" id="48097"/>
    <lineage>
        <taxon>Eukaryota</taxon>
        <taxon>Fungi</taxon>
        <taxon>Dikarya</taxon>
        <taxon>Ascomycota</taxon>
        <taxon>Pezizomycotina</taxon>
        <taxon>Dothideomycetes</taxon>
        <taxon>Pleosporomycetidae</taxon>
        <taxon>Pleosporales</taxon>
        <taxon>Pleosporineae</taxon>
        <taxon>Pleosporaceae</taxon>
        <taxon>Alternaria</taxon>
        <taxon>Alternaria sect. Panax</taxon>
    </lineage>
</organism>
<evidence type="ECO:0000313" key="2">
    <source>
        <dbReference type="EMBL" id="KAG9195174.1"/>
    </source>
</evidence>
<sequence>MAREQTSNLWSLSRGDSSIGLPETTLLDLKTTFPKRGGDQFANVNSSSAQSMYTWPSGAIASSLDVWNGITTQCQAPMAQPILTTALLKADYTCMTSDHILSLLDSIWEYSFMYAFLPTTPIEVAAGHRYWLPNDLLAEEWMMLFTFVPRLLDSAPPEVITAFDEQVYNVVGDWPSFVEIMQKEDCYSMPRDRYPFTQLATQPFSHGVHVFNPNERTHFAVSSPQRSLENPRTSCITVAEGHSGTIDFDVDYPQSEGALSADQETAKLITGPLPVPSSKPDHLRSFQSSAAPANIAIQSSLFPTGVVPRLLPHVQSDQHISQGHMQLAFALATRLHPSTSSVLSVPVFPLQSIPSGTAAFEQNPAAPPIFDQLLQARGITVPGFRPGSVLPNDNGNKAWGAERIRAFVEIQHNSIHQLPPTAFSPLGTEMSNFRTPESIDVTCCPFETSLEENFTYLSNVCTLNREMCVRAREHWLPMHIARYINYAHDIQTRGIFGRSKVGHHFAKAKMWGEARPGHVPTASLRNTSPDSGARGPNRIPHDYFLHSMGDGVVRPPHRHKAQMLTRVIQHVRNVTGDRNVRLSEAATYAQKWNITVPAHEQMDFQNLAVEDRLPSAAFLSMIKDDYRTKFGGEDP</sequence>
<proteinExistence type="predicted"/>
<gene>
    <name evidence="2" type="ORF">G6011_00294</name>
</gene>
<evidence type="ECO:0000256" key="1">
    <source>
        <dbReference type="SAM" id="MobiDB-lite"/>
    </source>
</evidence>
<accession>A0AAD4NUX5</accession>
<dbReference type="AlphaFoldDB" id="A0AAD4NUX5"/>
<keyword evidence="3" id="KW-1185">Reference proteome</keyword>